<dbReference type="EMBL" id="RCZE01000009">
    <property type="protein sequence ID" value="TPG75888.1"/>
    <property type="molecule type" value="Genomic_DNA"/>
</dbReference>
<evidence type="ECO:0000256" key="1">
    <source>
        <dbReference type="SAM" id="SignalP"/>
    </source>
</evidence>
<organism evidence="2 3">
    <name type="scientific">Pseudomonas arsenicoxydans</name>
    <dbReference type="NCBI Taxonomy" id="702115"/>
    <lineage>
        <taxon>Bacteria</taxon>
        <taxon>Pseudomonadati</taxon>
        <taxon>Pseudomonadota</taxon>
        <taxon>Gammaproteobacteria</taxon>
        <taxon>Pseudomonadales</taxon>
        <taxon>Pseudomonadaceae</taxon>
        <taxon>Pseudomonas</taxon>
    </lineage>
</organism>
<gene>
    <name evidence="2" type="ORF">EAH78_20380</name>
</gene>
<sequence>MSTCIKLLCLCLPLISGVAHAEFMHPMDFAGSNEEKQRLTTMIEESVNQSYCKAGFDKCQQTTLTLMMKSELNAFKALTMANNRELLDKKIATYCNTTYPYTLIKMMYDYEASSLPSTHSELPFN</sequence>
<evidence type="ECO:0000313" key="2">
    <source>
        <dbReference type="EMBL" id="TPG75888.1"/>
    </source>
</evidence>
<feature type="chain" id="PRO_5021322502" evidence="1">
    <location>
        <begin position="22"/>
        <end position="125"/>
    </location>
</feature>
<evidence type="ECO:0000313" key="3">
    <source>
        <dbReference type="Proteomes" id="UP000317933"/>
    </source>
</evidence>
<comment type="caution">
    <text evidence="2">The sequence shown here is derived from an EMBL/GenBank/DDBJ whole genome shotgun (WGS) entry which is preliminary data.</text>
</comment>
<dbReference type="Proteomes" id="UP000317933">
    <property type="component" value="Unassembled WGS sequence"/>
</dbReference>
<name>A0A502HRT6_9PSED</name>
<accession>A0A502HRT6</accession>
<feature type="signal peptide" evidence="1">
    <location>
        <begin position="1"/>
        <end position="21"/>
    </location>
</feature>
<dbReference type="AlphaFoldDB" id="A0A502HRT6"/>
<reference evidence="2 3" key="1">
    <citation type="journal article" date="2019" name="Environ. Microbiol.">
        <title>Species interactions and distinct microbial communities in high Arctic permafrost affected cryosols are associated with the CH4 and CO2 gas fluxes.</title>
        <authorList>
            <person name="Altshuler I."/>
            <person name="Hamel J."/>
            <person name="Turney S."/>
            <person name="Magnuson E."/>
            <person name="Levesque R."/>
            <person name="Greer C."/>
            <person name="Whyte L.G."/>
        </authorList>
    </citation>
    <scope>NUCLEOTIDE SEQUENCE [LARGE SCALE GENOMIC DNA]</scope>
    <source>
        <strain evidence="2 3">E3</strain>
    </source>
</reference>
<protein>
    <submittedName>
        <fullName evidence="2">Uncharacterized protein</fullName>
    </submittedName>
</protein>
<keyword evidence="1" id="KW-0732">Signal</keyword>
<proteinExistence type="predicted"/>